<keyword evidence="2" id="KW-1185">Reference proteome</keyword>
<dbReference type="SUPFAM" id="SSF48576">
    <property type="entry name" value="Terpenoid synthases"/>
    <property type="match status" value="1"/>
</dbReference>
<evidence type="ECO:0000313" key="2">
    <source>
        <dbReference type="Proteomes" id="UP000053989"/>
    </source>
</evidence>
<name>A0A0C3DW10_9AGAM</name>
<dbReference type="Gene3D" id="1.10.600.10">
    <property type="entry name" value="Farnesyl Diphosphate Synthase"/>
    <property type="match status" value="1"/>
</dbReference>
<evidence type="ECO:0000313" key="1">
    <source>
        <dbReference type="EMBL" id="KIM60404.1"/>
    </source>
</evidence>
<accession>A0A0C3DW10</accession>
<sequence>MSKTYRIPDFIVRCPRKTVPINENFSKLEEEYNQWVDAFPLFGVQERTSSVTLSALLCERPRPSARSIDWIISKKMLPSQEQLCKRRLKDKQQKWTKVEFTLQMYLLNRRNSVATRPFFVYVRAINGFKAPEELRDDPTVQVLKHVATDVNLIGNDILSYKKEPIVDGVLHNVRTVPMQDSSASCCDPQQAIDYAANLLVEALDHFDECRARLPEDSPDWEGYDHGLMDFFVGLLEWEIVPLRFNVFESEEDRKNLVLRL</sequence>
<evidence type="ECO:0008006" key="3">
    <source>
        <dbReference type="Google" id="ProtNLM"/>
    </source>
</evidence>
<protein>
    <recommendedName>
        <fullName evidence="3">Terpene synthase</fullName>
    </recommendedName>
</protein>
<reference evidence="2" key="2">
    <citation type="submission" date="2015-01" db="EMBL/GenBank/DDBJ databases">
        <title>Evolutionary Origins and Diversification of the Mycorrhizal Mutualists.</title>
        <authorList>
            <consortium name="DOE Joint Genome Institute"/>
            <consortium name="Mycorrhizal Genomics Consortium"/>
            <person name="Kohler A."/>
            <person name="Kuo A."/>
            <person name="Nagy L.G."/>
            <person name="Floudas D."/>
            <person name="Copeland A."/>
            <person name="Barry K.W."/>
            <person name="Cichocki N."/>
            <person name="Veneault-Fourrey C."/>
            <person name="LaButti K."/>
            <person name="Lindquist E.A."/>
            <person name="Lipzen A."/>
            <person name="Lundell T."/>
            <person name="Morin E."/>
            <person name="Murat C."/>
            <person name="Riley R."/>
            <person name="Ohm R."/>
            <person name="Sun H."/>
            <person name="Tunlid A."/>
            <person name="Henrissat B."/>
            <person name="Grigoriev I.V."/>
            <person name="Hibbett D.S."/>
            <person name="Martin F."/>
        </authorList>
    </citation>
    <scope>NUCLEOTIDE SEQUENCE [LARGE SCALE GENOMIC DNA]</scope>
    <source>
        <strain evidence="2">Foug A</strain>
    </source>
</reference>
<dbReference type="InParanoid" id="A0A0C3DW10"/>
<gene>
    <name evidence="1" type="ORF">SCLCIDRAFT_26610</name>
</gene>
<proteinExistence type="predicted"/>
<dbReference type="InterPro" id="IPR008949">
    <property type="entry name" value="Isoprenoid_synthase_dom_sf"/>
</dbReference>
<dbReference type="Proteomes" id="UP000053989">
    <property type="component" value="Unassembled WGS sequence"/>
</dbReference>
<dbReference type="AlphaFoldDB" id="A0A0C3DW10"/>
<organism evidence="1 2">
    <name type="scientific">Scleroderma citrinum Foug A</name>
    <dbReference type="NCBI Taxonomy" id="1036808"/>
    <lineage>
        <taxon>Eukaryota</taxon>
        <taxon>Fungi</taxon>
        <taxon>Dikarya</taxon>
        <taxon>Basidiomycota</taxon>
        <taxon>Agaricomycotina</taxon>
        <taxon>Agaricomycetes</taxon>
        <taxon>Agaricomycetidae</taxon>
        <taxon>Boletales</taxon>
        <taxon>Sclerodermatineae</taxon>
        <taxon>Sclerodermataceae</taxon>
        <taxon>Scleroderma</taxon>
    </lineage>
</organism>
<dbReference type="Pfam" id="PF19086">
    <property type="entry name" value="Terpene_syn_C_2"/>
    <property type="match status" value="1"/>
</dbReference>
<reference evidence="1 2" key="1">
    <citation type="submission" date="2014-04" db="EMBL/GenBank/DDBJ databases">
        <authorList>
            <consortium name="DOE Joint Genome Institute"/>
            <person name="Kuo A."/>
            <person name="Kohler A."/>
            <person name="Nagy L.G."/>
            <person name="Floudas D."/>
            <person name="Copeland A."/>
            <person name="Barry K.W."/>
            <person name="Cichocki N."/>
            <person name="Veneault-Fourrey C."/>
            <person name="LaButti K."/>
            <person name="Lindquist E.A."/>
            <person name="Lipzen A."/>
            <person name="Lundell T."/>
            <person name="Morin E."/>
            <person name="Murat C."/>
            <person name="Sun H."/>
            <person name="Tunlid A."/>
            <person name="Henrissat B."/>
            <person name="Grigoriev I.V."/>
            <person name="Hibbett D.S."/>
            <person name="Martin F."/>
            <person name="Nordberg H.P."/>
            <person name="Cantor M.N."/>
            <person name="Hua S.X."/>
        </authorList>
    </citation>
    <scope>NUCLEOTIDE SEQUENCE [LARGE SCALE GENOMIC DNA]</scope>
    <source>
        <strain evidence="1 2">Foug A</strain>
    </source>
</reference>
<dbReference type="EMBL" id="KN822062">
    <property type="protein sequence ID" value="KIM60404.1"/>
    <property type="molecule type" value="Genomic_DNA"/>
</dbReference>
<dbReference type="OrthoDB" id="2861623at2759"/>
<dbReference type="HOGENOM" id="CLU_1070229_0_0_1"/>